<dbReference type="EMBL" id="PGOL01003467">
    <property type="protein sequence ID" value="PKI40898.1"/>
    <property type="molecule type" value="Genomic_DNA"/>
</dbReference>
<comment type="caution">
    <text evidence="1">The sequence shown here is derived from an EMBL/GenBank/DDBJ whole genome shotgun (WGS) entry which is preliminary data.</text>
</comment>
<proteinExistence type="predicted"/>
<evidence type="ECO:0000313" key="1">
    <source>
        <dbReference type="EMBL" id="PKI40898.1"/>
    </source>
</evidence>
<evidence type="ECO:0000313" key="2">
    <source>
        <dbReference type="Proteomes" id="UP000233551"/>
    </source>
</evidence>
<sequence length="133" mass="15051">MVSPQFASQAHKTLLLYEIFIRLTRYERYCILMTPYKYWLARSIASLFKLWWLLIDGSSVLLGDMGTGNRSLYRPKCGLSSGHASRAFGSLGLGVSTFPWGCVTDTRENESPLIILRPKGRGRISYPLGVWNT</sequence>
<reference evidence="1 2" key="1">
    <citation type="submission" date="2017-11" db="EMBL/GenBank/DDBJ databases">
        <title>De-novo sequencing of pomegranate (Punica granatum L.) genome.</title>
        <authorList>
            <person name="Akparov Z."/>
            <person name="Amiraslanov A."/>
            <person name="Hajiyeva S."/>
            <person name="Abbasov M."/>
            <person name="Kaur K."/>
            <person name="Hamwieh A."/>
            <person name="Solovyev V."/>
            <person name="Salamov A."/>
            <person name="Braich B."/>
            <person name="Kosarev P."/>
            <person name="Mahmoud A."/>
            <person name="Hajiyev E."/>
            <person name="Babayeva S."/>
            <person name="Izzatullayeva V."/>
            <person name="Mammadov A."/>
            <person name="Mammadov A."/>
            <person name="Sharifova S."/>
            <person name="Ojaghi J."/>
            <person name="Eynullazada K."/>
            <person name="Bayramov B."/>
            <person name="Abdulazimova A."/>
            <person name="Shahmuradov I."/>
        </authorList>
    </citation>
    <scope>NUCLEOTIDE SEQUENCE [LARGE SCALE GENOMIC DNA]</scope>
    <source>
        <strain evidence="2">cv. AG2017</strain>
        <tissue evidence="1">Leaf</tissue>
    </source>
</reference>
<protein>
    <submittedName>
        <fullName evidence="1">Uncharacterized protein</fullName>
    </submittedName>
</protein>
<gene>
    <name evidence="1" type="ORF">CRG98_038696</name>
</gene>
<dbReference type="Proteomes" id="UP000233551">
    <property type="component" value="Unassembled WGS sequence"/>
</dbReference>
<dbReference type="AlphaFoldDB" id="A0A2I0IA69"/>
<accession>A0A2I0IA69</accession>
<organism evidence="1 2">
    <name type="scientific">Punica granatum</name>
    <name type="common">Pomegranate</name>
    <dbReference type="NCBI Taxonomy" id="22663"/>
    <lineage>
        <taxon>Eukaryota</taxon>
        <taxon>Viridiplantae</taxon>
        <taxon>Streptophyta</taxon>
        <taxon>Embryophyta</taxon>
        <taxon>Tracheophyta</taxon>
        <taxon>Spermatophyta</taxon>
        <taxon>Magnoliopsida</taxon>
        <taxon>eudicotyledons</taxon>
        <taxon>Gunneridae</taxon>
        <taxon>Pentapetalae</taxon>
        <taxon>rosids</taxon>
        <taxon>malvids</taxon>
        <taxon>Myrtales</taxon>
        <taxon>Lythraceae</taxon>
        <taxon>Punica</taxon>
    </lineage>
</organism>
<name>A0A2I0IA69_PUNGR</name>
<keyword evidence="2" id="KW-1185">Reference proteome</keyword>